<evidence type="ECO:0000256" key="1">
    <source>
        <dbReference type="SAM" id="MobiDB-lite"/>
    </source>
</evidence>
<sequence length="101" mass="11106">MSPESFWITTADHLPSGNASSPPESDEGKLRVCDHCRVTKSVLRVGTAVHVSSVVRIPNEEGNQDLQKDAQNDSNPRLLLNRLLLQSWVAESQTQPFAPTV</sequence>
<evidence type="ECO:0000313" key="2">
    <source>
        <dbReference type="EMBL" id="KAG7046509.1"/>
    </source>
</evidence>
<dbReference type="Proteomes" id="UP000699042">
    <property type="component" value="Unassembled WGS sequence"/>
</dbReference>
<reference evidence="2" key="1">
    <citation type="submission" date="2021-05" db="EMBL/GenBank/DDBJ databases">
        <title>Comparative genomics of three Colletotrichum scovillei strains and genetic complementation revealed genes involved fungal growth and virulence on chili pepper.</title>
        <authorList>
            <person name="Hsieh D.-K."/>
            <person name="Chuang S.-C."/>
            <person name="Chen C.-Y."/>
            <person name="Chao Y.-T."/>
            <person name="Lu M.-Y.J."/>
            <person name="Lee M.-H."/>
            <person name="Shih M.-C."/>
        </authorList>
    </citation>
    <scope>NUCLEOTIDE SEQUENCE</scope>
    <source>
        <strain evidence="2">Coll-153</strain>
    </source>
</reference>
<comment type="caution">
    <text evidence="2">The sequence shown here is derived from an EMBL/GenBank/DDBJ whole genome shotgun (WGS) entry which is preliminary data.</text>
</comment>
<gene>
    <name evidence="2" type="ORF">JMJ77_014738</name>
</gene>
<protein>
    <submittedName>
        <fullName evidence="2">Uncharacterized protein</fullName>
    </submittedName>
</protein>
<accession>A0A9P7U8D5</accession>
<keyword evidence="3" id="KW-1185">Reference proteome</keyword>
<dbReference type="EMBL" id="JAESDN010000008">
    <property type="protein sequence ID" value="KAG7046509.1"/>
    <property type="molecule type" value="Genomic_DNA"/>
</dbReference>
<name>A0A9P7U8D5_9PEZI</name>
<feature type="region of interest" description="Disordered" evidence="1">
    <location>
        <begin position="1"/>
        <end position="29"/>
    </location>
</feature>
<evidence type="ECO:0000313" key="3">
    <source>
        <dbReference type="Proteomes" id="UP000699042"/>
    </source>
</evidence>
<dbReference type="AlphaFoldDB" id="A0A9P7U8D5"/>
<proteinExistence type="predicted"/>
<organism evidence="2 3">
    <name type="scientific">Colletotrichum scovillei</name>
    <dbReference type="NCBI Taxonomy" id="1209932"/>
    <lineage>
        <taxon>Eukaryota</taxon>
        <taxon>Fungi</taxon>
        <taxon>Dikarya</taxon>
        <taxon>Ascomycota</taxon>
        <taxon>Pezizomycotina</taxon>
        <taxon>Sordariomycetes</taxon>
        <taxon>Hypocreomycetidae</taxon>
        <taxon>Glomerellales</taxon>
        <taxon>Glomerellaceae</taxon>
        <taxon>Colletotrichum</taxon>
        <taxon>Colletotrichum acutatum species complex</taxon>
    </lineage>
</organism>